<dbReference type="EMBL" id="QZAA01000170">
    <property type="protein sequence ID" value="RQD75102.1"/>
    <property type="molecule type" value="Genomic_DNA"/>
</dbReference>
<proteinExistence type="predicted"/>
<dbReference type="Proteomes" id="UP000285138">
    <property type="component" value="Unassembled WGS sequence"/>
</dbReference>
<evidence type="ECO:0000313" key="1">
    <source>
        <dbReference type="EMBL" id="RQD75102.1"/>
    </source>
</evidence>
<gene>
    <name evidence="1" type="ORF">D5R97_06785</name>
</gene>
<comment type="caution">
    <text evidence="1">The sequence shown here is derived from an EMBL/GenBank/DDBJ whole genome shotgun (WGS) entry which is preliminary data.</text>
</comment>
<dbReference type="AlphaFoldDB" id="A0A424YDG0"/>
<evidence type="ECO:0000313" key="2">
    <source>
        <dbReference type="Proteomes" id="UP000285138"/>
    </source>
</evidence>
<organism evidence="1 2">
    <name type="scientific">Candidatus Syntrophonatronum acetioxidans</name>
    <dbReference type="NCBI Taxonomy" id="1795816"/>
    <lineage>
        <taxon>Bacteria</taxon>
        <taxon>Bacillati</taxon>
        <taxon>Bacillota</taxon>
        <taxon>Clostridia</taxon>
        <taxon>Eubacteriales</taxon>
        <taxon>Syntrophomonadaceae</taxon>
        <taxon>Candidatus Syntrophonatronum</taxon>
    </lineage>
</organism>
<reference evidence="1 2" key="1">
    <citation type="submission" date="2018-08" db="EMBL/GenBank/DDBJ databases">
        <title>The metabolism and importance of syntrophic acetate oxidation coupled to methane or sulfide production in haloalkaline environments.</title>
        <authorList>
            <person name="Timmers P.H.A."/>
            <person name="Vavourakis C.D."/>
            <person name="Sorokin D.Y."/>
            <person name="Sinninghe Damste J.S."/>
            <person name="Muyzer G."/>
            <person name="Stams A.J.M."/>
            <person name="Plugge C.M."/>
        </authorList>
    </citation>
    <scope>NUCLEOTIDE SEQUENCE [LARGE SCALE GENOMIC DNA]</scope>
    <source>
        <strain evidence="1">MSAO_Bac1</strain>
    </source>
</reference>
<protein>
    <submittedName>
        <fullName evidence="1">Uncharacterized protein</fullName>
    </submittedName>
</protein>
<sequence length="94" mass="10803">MNNDWDIGSIQSQIVYYTLREIENIVQSSMNLYYFKLRQKEVSPDGDTIYFEVNYGKPEGGLETLTAGVPLTLLLKREIPALSRIFIDLLSDKI</sequence>
<accession>A0A424YDG0</accession>
<name>A0A424YDG0_9FIRM</name>